<evidence type="ECO:0000313" key="4">
    <source>
        <dbReference type="Proteomes" id="UP001200430"/>
    </source>
</evidence>
<evidence type="ECO:0000313" key="3">
    <source>
        <dbReference type="EMBL" id="MCF4141441.1"/>
    </source>
</evidence>
<dbReference type="Proteomes" id="UP001200430">
    <property type="component" value="Unassembled WGS sequence"/>
</dbReference>
<keyword evidence="4" id="KW-1185">Reference proteome</keyword>
<comment type="catalytic activity">
    <reaction evidence="2">
        <text>a D-aminoacyl-tRNA + H2O = a tRNA + a D-alpha-amino acid + H(+)</text>
        <dbReference type="Rhea" id="RHEA:13953"/>
        <dbReference type="Rhea" id="RHEA-COMP:10123"/>
        <dbReference type="Rhea" id="RHEA-COMP:10124"/>
        <dbReference type="ChEBI" id="CHEBI:15377"/>
        <dbReference type="ChEBI" id="CHEBI:15378"/>
        <dbReference type="ChEBI" id="CHEBI:59871"/>
        <dbReference type="ChEBI" id="CHEBI:78442"/>
        <dbReference type="ChEBI" id="CHEBI:79333"/>
        <dbReference type="EC" id="3.1.1.96"/>
    </reaction>
</comment>
<gene>
    <name evidence="2 3" type="primary">dtd</name>
    <name evidence="3" type="ORF">L2W38_01240</name>
</gene>
<organism evidence="3 4">
    <name type="scientific">Dethiosulfovibrio marinus</name>
    <dbReference type="NCBI Taxonomy" id="133532"/>
    <lineage>
        <taxon>Bacteria</taxon>
        <taxon>Thermotogati</taxon>
        <taxon>Synergistota</taxon>
        <taxon>Synergistia</taxon>
        <taxon>Synergistales</taxon>
        <taxon>Dethiosulfovibrionaceae</taxon>
        <taxon>Dethiosulfovibrio</taxon>
    </lineage>
</organism>
<dbReference type="CDD" id="cd00563">
    <property type="entry name" value="Dtyr_deacylase"/>
    <property type="match status" value="1"/>
</dbReference>
<evidence type="ECO:0000256" key="2">
    <source>
        <dbReference type="HAMAP-Rule" id="MF_00518"/>
    </source>
</evidence>
<keyword evidence="2" id="KW-0694">RNA-binding</keyword>
<dbReference type="GO" id="GO:0051499">
    <property type="term" value="F:D-aminoacyl-tRNA deacylase activity"/>
    <property type="evidence" value="ECO:0007669"/>
    <property type="project" value="UniProtKB-EC"/>
</dbReference>
<dbReference type="EMBL" id="JAKGUD010000001">
    <property type="protein sequence ID" value="MCF4141441.1"/>
    <property type="molecule type" value="Genomic_DNA"/>
</dbReference>
<accession>A0ABS9EJQ6</accession>
<dbReference type="NCBIfam" id="TIGR00256">
    <property type="entry name" value="D-aminoacyl-tRNA deacylase"/>
    <property type="match status" value="1"/>
</dbReference>
<dbReference type="InterPro" id="IPR003732">
    <property type="entry name" value="Daa-tRNA_deacyls_DTD"/>
</dbReference>
<protein>
    <recommendedName>
        <fullName evidence="2">D-aminoacyl-tRNA deacylase</fullName>
        <shortName evidence="2">DTD</shortName>
        <ecNumber evidence="2">3.1.1.96</ecNumber>
    </recommendedName>
    <alternativeName>
        <fullName evidence="2">Gly-tRNA(Ala) deacylase</fullName>
        <ecNumber evidence="2">3.1.1.-</ecNumber>
    </alternativeName>
</protein>
<dbReference type="EC" id="3.1.1.96" evidence="2"/>
<name>A0ABS9EJQ6_9BACT</name>
<dbReference type="PANTHER" id="PTHR10472">
    <property type="entry name" value="D-TYROSYL-TRNA TYR DEACYLASE"/>
    <property type="match status" value="1"/>
</dbReference>
<feature type="short sequence motif" description="Gly-cisPro motif, important for rejection of L-amino acids" evidence="2">
    <location>
        <begin position="137"/>
        <end position="138"/>
    </location>
</feature>
<comment type="caution">
    <text evidence="3">The sequence shown here is derived from an EMBL/GenBank/DDBJ whole genome shotgun (WGS) entry which is preliminary data.</text>
</comment>
<keyword evidence="2" id="KW-0963">Cytoplasm</keyword>
<dbReference type="EC" id="3.1.1.-" evidence="2"/>
<dbReference type="HAMAP" id="MF_00518">
    <property type="entry name" value="Deacylase_Dtd"/>
    <property type="match status" value="1"/>
</dbReference>
<comment type="domain">
    <text evidence="2">A Gly-cisPro motif from one monomer fits into the active site of the other monomer to allow specific chiral rejection of L-amino acids.</text>
</comment>
<proteinExistence type="inferred from homology"/>
<dbReference type="PANTHER" id="PTHR10472:SF5">
    <property type="entry name" value="D-AMINOACYL-TRNA DEACYLASE 1"/>
    <property type="match status" value="1"/>
</dbReference>
<dbReference type="Pfam" id="PF02580">
    <property type="entry name" value="Tyr_Deacylase"/>
    <property type="match status" value="1"/>
</dbReference>
<dbReference type="Gene3D" id="3.50.80.10">
    <property type="entry name" value="D-tyrosyl-tRNA(Tyr) deacylase"/>
    <property type="match status" value="1"/>
</dbReference>
<comment type="function">
    <text evidence="2">An aminoacyl-tRNA editing enzyme that deacylates mischarged D-aminoacyl-tRNAs. Also deacylates mischarged glycyl-tRNA(Ala), protecting cells against glycine mischarging by AlaRS. Acts via tRNA-based rather than protein-based catalysis; rejects L-amino acids rather than detecting D-amino acids in the active site. By recycling D-aminoacyl-tRNA to D-amino acids and free tRNA molecules, this enzyme counteracts the toxicity associated with the formation of D-aminoacyl-tRNA entities in vivo and helps enforce protein L-homochirality.</text>
</comment>
<dbReference type="InterPro" id="IPR023509">
    <property type="entry name" value="DTD-like_sf"/>
</dbReference>
<sequence length="149" mass="16217">MRAVIQRVSRAAVSVDGVETGSIDRGFCVFLAVGQGDGQRQVRWLSDKIAGLRVFEDESGKMNLSLSEVVGEVLLVSQFTLYGDCRKGRRPSFVKSAPPDKAKELYEAFIEALKEKGLVVGTGVFQAHMVVDIVNDGPVTLIVDTPEDM</sequence>
<comment type="catalytic activity">
    <reaction evidence="2">
        <text>glycyl-tRNA(Ala) + H2O = tRNA(Ala) + glycine + H(+)</text>
        <dbReference type="Rhea" id="RHEA:53744"/>
        <dbReference type="Rhea" id="RHEA-COMP:9657"/>
        <dbReference type="Rhea" id="RHEA-COMP:13640"/>
        <dbReference type="ChEBI" id="CHEBI:15377"/>
        <dbReference type="ChEBI" id="CHEBI:15378"/>
        <dbReference type="ChEBI" id="CHEBI:57305"/>
        <dbReference type="ChEBI" id="CHEBI:78442"/>
        <dbReference type="ChEBI" id="CHEBI:78522"/>
    </reaction>
</comment>
<dbReference type="RefSeq" id="WP_236097862.1">
    <property type="nucleotide sequence ID" value="NZ_JAKGUD010000001.1"/>
</dbReference>
<keyword evidence="2" id="KW-0820">tRNA-binding</keyword>
<dbReference type="SUPFAM" id="SSF69500">
    <property type="entry name" value="DTD-like"/>
    <property type="match status" value="1"/>
</dbReference>
<comment type="similarity">
    <text evidence="1 2">Belongs to the DTD family.</text>
</comment>
<evidence type="ECO:0000256" key="1">
    <source>
        <dbReference type="ARBA" id="ARBA00009673"/>
    </source>
</evidence>
<comment type="subunit">
    <text evidence="2">Homodimer.</text>
</comment>
<keyword evidence="2 3" id="KW-0378">Hydrolase</keyword>
<reference evidence="3 4" key="1">
    <citation type="submission" date="2022-01" db="EMBL/GenBank/DDBJ databases">
        <title>Dethiosulfovibrio faecalis sp. nov., a novel proteolytic, non-sulfur-reducing bacterium isolated from a marine aquaculture solid waste bioreactor.</title>
        <authorList>
            <person name="Grabowski S."/>
            <person name="Apolinario E."/>
            <person name="Schneider N."/>
            <person name="Marshall C.W."/>
            <person name="Sowers K.R."/>
        </authorList>
    </citation>
    <scope>NUCLEOTIDE SEQUENCE [LARGE SCALE GENOMIC DNA]</scope>
    <source>
        <strain evidence="3 4">DSM 12537</strain>
    </source>
</reference>
<comment type="subcellular location">
    <subcellularLocation>
        <location evidence="2">Cytoplasm</location>
    </subcellularLocation>
</comment>